<keyword evidence="1" id="KW-1133">Transmembrane helix</keyword>
<proteinExistence type="predicted"/>
<sequence length="138" mass="16524">MLSVEMFVHSHSHVSILIIPVASFGLLMWLLLPSLDAGMKFRKRCVVEINNRNTRHPIYICQLVRIHLKYQIRRRLQQLKKARSVVVDLCLLILYKMRLESWVLYLDLRCWKTQRSPCKMGLWICCNHSIYITWKWGI</sequence>
<keyword evidence="3" id="KW-1185">Reference proteome</keyword>
<dbReference type="Proteomes" id="UP000243975">
    <property type="component" value="Unassembled WGS sequence"/>
</dbReference>
<evidence type="ECO:0000313" key="3">
    <source>
        <dbReference type="Proteomes" id="UP000243975"/>
    </source>
</evidence>
<feature type="non-terminal residue" evidence="2">
    <location>
        <position position="1"/>
    </location>
</feature>
<dbReference type="Gramene" id="KVI09816">
    <property type="protein sequence ID" value="KVI09816"/>
    <property type="gene ID" value="Ccrd_011795"/>
</dbReference>
<keyword evidence="1" id="KW-0472">Membrane</keyword>
<protein>
    <submittedName>
        <fullName evidence="2">Uncharacterized protein</fullName>
    </submittedName>
</protein>
<feature type="transmembrane region" description="Helical" evidence="1">
    <location>
        <begin position="12"/>
        <end position="32"/>
    </location>
</feature>
<name>A0A103YIM2_CYNCS</name>
<keyword evidence="1" id="KW-0812">Transmembrane</keyword>
<dbReference type="AlphaFoldDB" id="A0A103YIM2"/>
<dbReference type="EMBL" id="LEKV01001042">
    <property type="protein sequence ID" value="KVI09816.1"/>
    <property type="molecule type" value="Genomic_DNA"/>
</dbReference>
<evidence type="ECO:0000256" key="1">
    <source>
        <dbReference type="SAM" id="Phobius"/>
    </source>
</evidence>
<accession>A0A103YIM2</accession>
<reference evidence="2 3" key="1">
    <citation type="journal article" date="2016" name="Sci. Rep.">
        <title>The genome sequence of the outbreeding globe artichoke constructed de novo incorporating a phase-aware low-pass sequencing strategy of F1 progeny.</title>
        <authorList>
            <person name="Scaglione D."/>
            <person name="Reyes-Chin-Wo S."/>
            <person name="Acquadro A."/>
            <person name="Froenicke L."/>
            <person name="Portis E."/>
            <person name="Beitel C."/>
            <person name="Tirone M."/>
            <person name="Mauro R."/>
            <person name="Lo Monaco A."/>
            <person name="Mauromicale G."/>
            <person name="Faccioli P."/>
            <person name="Cattivelli L."/>
            <person name="Rieseberg L."/>
            <person name="Michelmore R."/>
            <person name="Lanteri S."/>
        </authorList>
    </citation>
    <scope>NUCLEOTIDE SEQUENCE [LARGE SCALE GENOMIC DNA]</scope>
    <source>
        <strain evidence="2">2C</strain>
    </source>
</reference>
<comment type="caution">
    <text evidence="2">The sequence shown here is derived from an EMBL/GenBank/DDBJ whole genome shotgun (WGS) entry which is preliminary data.</text>
</comment>
<organism evidence="2 3">
    <name type="scientific">Cynara cardunculus var. scolymus</name>
    <name type="common">Globe artichoke</name>
    <name type="synonym">Cynara scolymus</name>
    <dbReference type="NCBI Taxonomy" id="59895"/>
    <lineage>
        <taxon>Eukaryota</taxon>
        <taxon>Viridiplantae</taxon>
        <taxon>Streptophyta</taxon>
        <taxon>Embryophyta</taxon>
        <taxon>Tracheophyta</taxon>
        <taxon>Spermatophyta</taxon>
        <taxon>Magnoliopsida</taxon>
        <taxon>eudicotyledons</taxon>
        <taxon>Gunneridae</taxon>
        <taxon>Pentapetalae</taxon>
        <taxon>asterids</taxon>
        <taxon>campanulids</taxon>
        <taxon>Asterales</taxon>
        <taxon>Asteraceae</taxon>
        <taxon>Carduoideae</taxon>
        <taxon>Cardueae</taxon>
        <taxon>Carduinae</taxon>
        <taxon>Cynara</taxon>
    </lineage>
</organism>
<evidence type="ECO:0000313" key="2">
    <source>
        <dbReference type="EMBL" id="KVI09816.1"/>
    </source>
</evidence>
<gene>
    <name evidence="2" type="ORF">Ccrd_011795</name>
</gene>